<evidence type="ECO:0000256" key="3">
    <source>
        <dbReference type="ARBA" id="ARBA00023015"/>
    </source>
</evidence>
<organism evidence="10 11">
    <name type="scientific">Hydrogenophaga palleronii</name>
    <dbReference type="NCBI Taxonomy" id="65655"/>
    <lineage>
        <taxon>Bacteria</taxon>
        <taxon>Pseudomonadati</taxon>
        <taxon>Pseudomonadota</taxon>
        <taxon>Betaproteobacteria</taxon>
        <taxon>Burkholderiales</taxon>
        <taxon>Comamonadaceae</taxon>
        <taxon>Hydrogenophaga</taxon>
    </lineage>
</organism>
<dbReference type="InterPro" id="IPR001789">
    <property type="entry name" value="Sig_transdc_resp-reg_receiver"/>
</dbReference>
<dbReference type="PANTHER" id="PTHR48111:SF1">
    <property type="entry name" value="TWO-COMPONENT RESPONSE REGULATOR ORR33"/>
    <property type="match status" value="1"/>
</dbReference>
<dbReference type="SUPFAM" id="SSF55073">
    <property type="entry name" value="Nucleotide cyclase"/>
    <property type="match status" value="1"/>
</dbReference>
<feature type="domain" description="Guanylate cyclase" evidence="9">
    <location>
        <begin position="180"/>
        <end position="321"/>
    </location>
</feature>
<feature type="modified residue" description="4-aspartylphosphate" evidence="6">
    <location>
        <position position="52"/>
    </location>
</feature>
<feature type="coiled-coil region" evidence="7">
    <location>
        <begin position="109"/>
        <end position="162"/>
    </location>
</feature>
<keyword evidence="5" id="KW-0804">Transcription</keyword>
<evidence type="ECO:0000256" key="4">
    <source>
        <dbReference type="ARBA" id="ARBA00023125"/>
    </source>
</evidence>
<keyword evidence="2" id="KW-0902">Two-component regulatory system</keyword>
<evidence type="ECO:0000256" key="7">
    <source>
        <dbReference type="SAM" id="Coils"/>
    </source>
</evidence>
<dbReference type="CDD" id="cd17574">
    <property type="entry name" value="REC_OmpR"/>
    <property type="match status" value="1"/>
</dbReference>
<keyword evidence="4" id="KW-0238">DNA-binding</keyword>
<evidence type="ECO:0000256" key="6">
    <source>
        <dbReference type="PROSITE-ProRule" id="PRU00169"/>
    </source>
</evidence>
<dbReference type="EMBL" id="JAVDWU010000001">
    <property type="protein sequence ID" value="MDR7148908.1"/>
    <property type="molecule type" value="Genomic_DNA"/>
</dbReference>
<dbReference type="Pfam" id="PF00072">
    <property type="entry name" value="Response_reg"/>
    <property type="match status" value="1"/>
</dbReference>
<dbReference type="InterPro" id="IPR029787">
    <property type="entry name" value="Nucleotide_cyclase"/>
</dbReference>
<keyword evidence="7" id="KW-0175">Coiled coil</keyword>
<evidence type="ECO:0000256" key="1">
    <source>
        <dbReference type="ARBA" id="ARBA00022553"/>
    </source>
</evidence>
<dbReference type="InterPro" id="IPR039420">
    <property type="entry name" value="WalR-like"/>
</dbReference>
<comment type="caution">
    <text evidence="10">The sequence shown here is derived from an EMBL/GenBank/DDBJ whole genome shotgun (WGS) entry which is preliminary data.</text>
</comment>
<keyword evidence="1 6" id="KW-0597">Phosphoprotein</keyword>
<evidence type="ECO:0000313" key="10">
    <source>
        <dbReference type="EMBL" id="MDR7148908.1"/>
    </source>
</evidence>
<keyword evidence="3" id="KW-0805">Transcription regulation</keyword>
<sequence length="372" mass="39788">MTLIVVAEDDPGTLKLLTVVLEKKGHDVVAVSDGASAWENVQQLRPDVIVSDIDMPGLSGLELLERVRAHPACALTPFIFLTSLQERRDMRHGMSLGADDYIAKPFRARELAEAVMAQVNKNNMRAQSQDMHVQSALSGALQAQARELSDMYEERMARALNEQWPGGGAARQANHHEQATVLSAGLVNHALWTNTLSAQDMAQLLKRFYDSCGDTVFLFGAHSLQFLGDGVVAVFADGTDAPTTSPHGLRAAKAALALRKAVSGLNSFVQTLAPGHGLESVDLSVALHGGPVAMMRLDGLLGGAAQSVPVGETVMDAVALQKHAQYPGRTGITVSAPVLRSITGAVHPVRRYLLALPHRVDPMDVCLVEPLP</sequence>
<gene>
    <name evidence="10" type="ORF">J2W49_000836</name>
</gene>
<dbReference type="InterPro" id="IPR001054">
    <property type="entry name" value="A/G_cyclase"/>
</dbReference>
<dbReference type="InterPro" id="IPR011006">
    <property type="entry name" value="CheY-like_superfamily"/>
</dbReference>
<proteinExistence type="predicted"/>
<evidence type="ECO:0000313" key="11">
    <source>
        <dbReference type="Proteomes" id="UP001265700"/>
    </source>
</evidence>
<dbReference type="PROSITE" id="PS50125">
    <property type="entry name" value="GUANYLATE_CYCLASE_2"/>
    <property type="match status" value="1"/>
</dbReference>
<dbReference type="PANTHER" id="PTHR48111">
    <property type="entry name" value="REGULATOR OF RPOS"/>
    <property type="match status" value="1"/>
</dbReference>
<evidence type="ECO:0000259" key="9">
    <source>
        <dbReference type="PROSITE" id="PS50125"/>
    </source>
</evidence>
<evidence type="ECO:0000259" key="8">
    <source>
        <dbReference type="PROSITE" id="PS50110"/>
    </source>
</evidence>
<name>A0ABU1WI10_9BURK</name>
<dbReference type="PROSITE" id="PS50110">
    <property type="entry name" value="RESPONSE_REGULATORY"/>
    <property type="match status" value="1"/>
</dbReference>
<dbReference type="Proteomes" id="UP001265700">
    <property type="component" value="Unassembled WGS sequence"/>
</dbReference>
<evidence type="ECO:0000256" key="5">
    <source>
        <dbReference type="ARBA" id="ARBA00023163"/>
    </source>
</evidence>
<dbReference type="Gene3D" id="3.30.70.1230">
    <property type="entry name" value="Nucleotide cyclase"/>
    <property type="match status" value="1"/>
</dbReference>
<feature type="domain" description="Response regulatory" evidence="8">
    <location>
        <begin position="3"/>
        <end position="119"/>
    </location>
</feature>
<dbReference type="SMART" id="SM00448">
    <property type="entry name" value="REC"/>
    <property type="match status" value="1"/>
</dbReference>
<evidence type="ECO:0000256" key="2">
    <source>
        <dbReference type="ARBA" id="ARBA00023012"/>
    </source>
</evidence>
<protein>
    <submittedName>
        <fullName evidence="10">CheY-like chemotaxis protein</fullName>
    </submittedName>
</protein>
<keyword evidence="11" id="KW-1185">Reference proteome</keyword>
<accession>A0ABU1WI10</accession>
<dbReference type="RefSeq" id="WP_310311880.1">
    <property type="nucleotide sequence ID" value="NZ_JAVDWU010000001.1"/>
</dbReference>
<dbReference type="Gene3D" id="3.40.50.2300">
    <property type="match status" value="1"/>
</dbReference>
<dbReference type="SUPFAM" id="SSF52172">
    <property type="entry name" value="CheY-like"/>
    <property type="match status" value="1"/>
</dbReference>
<reference evidence="10 11" key="1">
    <citation type="submission" date="2023-07" db="EMBL/GenBank/DDBJ databases">
        <title>Sorghum-associated microbial communities from plants grown in Nebraska, USA.</title>
        <authorList>
            <person name="Schachtman D."/>
        </authorList>
    </citation>
    <scope>NUCLEOTIDE SEQUENCE [LARGE SCALE GENOMIC DNA]</scope>
    <source>
        <strain evidence="10 11">4249</strain>
    </source>
</reference>